<proteinExistence type="predicted"/>
<comment type="caution">
    <text evidence="2">The sequence shown here is derived from an EMBL/GenBank/DDBJ whole genome shotgun (WGS) entry which is preliminary data.</text>
</comment>
<reference evidence="2 3" key="1">
    <citation type="submission" date="2024-10" db="EMBL/GenBank/DDBJ databases">
        <title>Updated reference genomes for cyclostephanoid diatoms.</title>
        <authorList>
            <person name="Roberts W.R."/>
            <person name="Alverson A.J."/>
        </authorList>
    </citation>
    <scope>NUCLEOTIDE SEQUENCE [LARGE SCALE GENOMIC DNA]</scope>
    <source>
        <strain evidence="2 3">AJA232-27</strain>
    </source>
</reference>
<feature type="compositionally biased region" description="Low complexity" evidence="1">
    <location>
        <begin position="766"/>
        <end position="780"/>
    </location>
</feature>
<dbReference type="EMBL" id="JALLBG020000293">
    <property type="protein sequence ID" value="KAL3756769.1"/>
    <property type="molecule type" value="Genomic_DNA"/>
</dbReference>
<feature type="compositionally biased region" description="Basic and acidic residues" evidence="1">
    <location>
        <begin position="73"/>
        <end position="95"/>
    </location>
</feature>
<feature type="region of interest" description="Disordered" evidence="1">
    <location>
        <begin position="399"/>
        <end position="421"/>
    </location>
</feature>
<evidence type="ECO:0000313" key="3">
    <source>
        <dbReference type="Proteomes" id="UP001530293"/>
    </source>
</evidence>
<feature type="region of interest" description="Disordered" evidence="1">
    <location>
        <begin position="61"/>
        <end position="105"/>
    </location>
</feature>
<feature type="compositionally biased region" description="Basic and acidic residues" evidence="1">
    <location>
        <begin position="151"/>
        <end position="161"/>
    </location>
</feature>
<keyword evidence="3" id="KW-1185">Reference proteome</keyword>
<feature type="compositionally biased region" description="Acidic residues" evidence="1">
    <location>
        <begin position="96"/>
        <end position="105"/>
    </location>
</feature>
<gene>
    <name evidence="2" type="ORF">ACHAWU_003519</name>
</gene>
<dbReference type="Proteomes" id="UP001530293">
    <property type="component" value="Unassembled WGS sequence"/>
</dbReference>
<feature type="region of interest" description="Disordered" evidence="1">
    <location>
        <begin position="144"/>
        <end position="205"/>
    </location>
</feature>
<sequence length="789" mass="88173">MSDDSSSSSSEDDDLLQSPIFKKPATRRGVDRAEKTKLDFFASCLKGSDARTDVHRRIAEVDVEFGLTNATTKETERQDQGEGKEDEKKEEKDGNDSDSDDDEILLTDLGRLAEEASAQKQKEVAQRKQNEYDYWAKIDSFAEKNAPGNSRDVHSARRKLSDAVSGLEYTSDLSDEEGGDGDTTNGGMSRKQLRSEAEAKSQGSYSHLGLRKMLFRRRINDSGTEGKKMENDERATTMALVFNTRQEAMDDFKSIVTSLQKEYRVPRTRPEEAMRILFIDPLVKITKSPASSIWDNVYHFLVKNPILSGRYAIHLPISFCEWMFKLACSSFYVGKHCSNACCALIRKYLVKQMDVRTATDEATPTFSVDLTFLKNYRMDDLVSCLLNDFGLWMEHGPISSSSGENGKISINNSSEGGEDDVSGPDVNVLKNMFLIWMTLFDRNLIRIRDMDDDDDGAAIFGADASRVLAALLRVGMDPSFNSDNTCGEPLLSLIQHITASLIKTATHQITISKRTDGEDHVWQWIEYTAGVLVDACSDLLAGEDNAADSDDASGDLALAMAVKRMCSYDITAGFTIEIAQMKMMFAQQALHKCLTEINDWEDQVKERTEDLCKDWTIDNASVGSSKKAIHGLITAEIGFQWMDEESESVMSNRPRVLAAVLIAGECALVGAGLFLRSRNNNEHQSESEEEPPLHHVEEQDAVHEIVSNIEALCDSLRKECRAVIAYPHLRRTKEYLLRLSKQLGATKGRSSKDKRKKAREQGSLDSYFSRPSLSQSQSQSDPYRGSQDS</sequence>
<feature type="region of interest" description="Disordered" evidence="1">
    <location>
        <begin position="1"/>
        <end position="32"/>
    </location>
</feature>
<evidence type="ECO:0000256" key="1">
    <source>
        <dbReference type="SAM" id="MobiDB-lite"/>
    </source>
</evidence>
<name>A0ABD3LYE3_9STRA</name>
<dbReference type="AlphaFoldDB" id="A0ABD3LYE3"/>
<organism evidence="2 3">
    <name type="scientific">Discostella pseudostelligera</name>
    <dbReference type="NCBI Taxonomy" id="259834"/>
    <lineage>
        <taxon>Eukaryota</taxon>
        <taxon>Sar</taxon>
        <taxon>Stramenopiles</taxon>
        <taxon>Ochrophyta</taxon>
        <taxon>Bacillariophyta</taxon>
        <taxon>Coscinodiscophyceae</taxon>
        <taxon>Thalassiosirophycidae</taxon>
        <taxon>Stephanodiscales</taxon>
        <taxon>Stephanodiscaceae</taxon>
        <taxon>Discostella</taxon>
    </lineage>
</organism>
<accession>A0ABD3LYE3</accession>
<feature type="compositionally biased region" description="Polar residues" evidence="1">
    <location>
        <begin position="399"/>
        <end position="415"/>
    </location>
</feature>
<evidence type="ECO:0000313" key="2">
    <source>
        <dbReference type="EMBL" id="KAL3756769.1"/>
    </source>
</evidence>
<protein>
    <submittedName>
        <fullName evidence="2">Uncharacterized protein</fullName>
    </submittedName>
</protein>
<feature type="region of interest" description="Disordered" evidence="1">
    <location>
        <begin position="746"/>
        <end position="789"/>
    </location>
</feature>